<name>A0A0D2VMH8_CAPO3</name>
<dbReference type="GO" id="GO:0043066">
    <property type="term" value="P:negative regulation of apoptotic process"/>
    <property type="evidence" value="ECO:0007669"/>
    <property type="project" value="InterPro"/>
</dbReference>
<comment type="similarity">
    <text evidence="3">Belongs to the LAMTOR5 family.</text>
</comment>
<reference evidence="8" key="1">
    <citation type="submission" date="2011-02" db="EMBL/GenBank/DDBJ databases">
        <title>The Genome Sequence of Capsaspora owczarzaki ATCC 30864.</title>
        <authorList>
            <person name="Russ C."/>
            <person name="Cuomo C."/>
            <person name="Burger G."/>
            <person name="Gray M.W."/>
            <person name="Holland P.W.H."/>
            <person name="King N."/>
            <person name="Lang F.B.F."/>
            <person name="Roger A.J."/>
            <person name="Ruiz-Trillo I."/>
            <person name="Young S.K."/>
            <person name="Zeng Q."/>
            <person name="Gargeya S."/>
            <person name="Alvarado L."/>
            <person name="Berlin A."/>
            <person name="Chapman S.B."/>
            <person name="Chen Z."/>
            <person name="Freedman E."/>
            <person name="Gellesch M."/>
            <person name="Goldberg J."/>
            <person name="Griggs A."/>
            <person name="Gujja S."/>
            <person name="Heilman E."/>
            <person name="Heiman D."/>
            <person name="Howarth C."/>
            <person name="Mehta T."/>
            <person name="Neiman D."/>
            <person name="Pearson M."/>
            <person name="Roberts A."/>
            <person name="Saif S."/>
            <person name="Shea T."/>
            <person name="Shenoy N."/>
            <person name="Sisk P."/>
            <person name="Stolte C."/>
            <person name="Sykes S."/>
            <person name="White J."/>
            <person name="Yandava C."/>
            <person name="Haas B."/>
            <person name="Nusbaum C."/>
            <person name="Birren B."/>
        </authorList>
    </citation>
    <scope>NUCLEOTIDE SEQUENCE</scope>
    <source>
        <strain evidence="8">ATCC 30864</strain>
    </source>
</reference>
<dbReference type="GO" id="GO:1904263">
    <property type="term" value="P:positive regulation of TORC1 signaling"/>
    <property type="evidence" value="ECO:0007669"/>
    <property type="project" value="TreeGrafter"/>
</dbReference>
<evidence type="ECO:0000256" key="5">
    <source>
        <dbReference type="ARBA" id="ARBA00023228"/>
    </source>
</evidence>
<dbReference type="GO" id="GO:0005764">
    <property type="term" value="C:lysosome"/>
    <property type="evidence" value="ECO:0007669"/>
    <property type="project" value="UniProtKB-SubCell"/>
</dbReference>
<protein>
    <recommendedName>
        <fullName evidence="6">Late endosomal/lysosomal adaptor and MAPK and MTOR activator 5</fullName>
    </recommendedName>
</protein>
<dbReference type="GO" id="GO:0071986">
    <property type="term" value="C:Ragulator complex"/>
    <property type="evidence" value="ECO:0007669"/>
    <property type="project" value="InterPro"/>
</dbReference>
<dbReference type="PANTHER" id="PTHR13342">
    <property type="entry name" value="RAGULATOR COMPLEX PROTEIN LAMTOR5"/>
    <property type="match status" value="1"/>
</dbReference>
<dbReference type="EMBL" id="KE346362">
    <property type="protein sequence ID" value="KJE91372.1"/>
    <property type="molecule type" value="Genomic_DNA"/>
</dbReference>
<dbReference type="Proteomes" id="UP000008743">
    <property type="component" value="Unassembled WGS sequence"/>
</dbReference>
<dbReference type="Gene3D" id="3.30.450.30">
    <property type="entry name" value="Dynein light chain 2a, cytoplasmic"/>
    <property type="match status" value="1"/>
</dbReference>
<dbReference type="OMA" id="ECPTINI"/>
<evidence type="ECO:0000256" key="4">
    <source>
        <dbReference type="ARBA" id="ARBA00022490"/>
    </source>
</evidence>
<dbReference type="AlphaFoldDB" id="A0A0D2VMH8"/>
<evidence type="ECO:0000313" key="8">
    <source>
        <dbReference type="Proteomes" id="UP000008743"/>
    </source>
</evidence>
<dbReference type="PhylomeDB" id="A0A0D2VMH8"/>
<dbReference type="PANTHER" id="PTHR13342:SF2">
    <property type="entry name" value="RAGULATOR COMPLEX PROTEIN LAMTOR5"/>
    <property type="match status" value="1"/>
</dbReference>
<keyword evidence="5" id="KW-0458">Lysosome</keyword>
<accession>A0A0D2VMH8</accession>
<dbReference type="STRING" id="595528.A0A0D2VMH8"/>
<organism evidence="7 8">
    <name type="scientific">Capsaspora owczarzaki (strain ATCC 30864)</name>
    <dbReference type="NCBI Taxonomy" id="595528"/>
    <lineage>
        <taxon>Eukaryota</taxon>
        <taxon>Filasterea</taxon>
        <taxon>Capsaspora</taxon>
    </lineage>
</organism>
<dbReference type="GO" id="GO:0005085">
    <property type="term" value="F:guanyl-nucleotide exchange factor activity"/>
    <property type="evidence" value="ECO:0007669"/>
    <property type="project" value="TreeGrafter"/>
</dbReference>
<dbReference type="Pfam" id="PF16672">
    <property type="entry name" value="LAMTOR5"/>
    <property type="match status" value="1"/>
</dbReference>
<sequence length="88" mass="9195">MEQELTQAVNKIHQDGALGVVAADRQGLCLAARGTGTSSAASFVSLLAQRAKSLSSTAESPVVVIEADHFNVLISQQSDVTTAIWKQA</sequence>
<gene>
    <name evidence="7" type="ORF">CAOG_002515</name>
</gene>
<comment type="subcellular location">
    <subcellularLocation>
        <location evidence="2">Cytoplasm</location>
    </subcellularLocation>
    <subcellularLocation>
        <location evidence="1">Lysosome</location>
    </subcellularLocation>
</comment>
<dbReference type="SUPFAM" id="SSF103196">
    <property type="entry name" value="Roadblock/LC7 domain"/>
    <property type="match status" value="1"/>
</dbReference>
<evidence type="ECO:0000313" key="7">
    <source>
        <dbReference type="EMBL" id="KJE91372.1"/>
    </source>
</evidence>
<dbReference type="GO" id="GO:0071230">
    <property type="term" value="P:cellular response to amino acid stimulus"/>
    <property type="evidence" value="ECO:0007669"/>
    <property type="project" value="TreeGrafter"/>
</dbReference>
<dbReference type="InterPro" id="IPR024135">
    <property type="entry name" value="LAMTOR5"/>
</dbReference>
<keyword evidence="4" id="KW-0963">Cytoplasm</keyword>
<dbReference type="InParanoid" id="A0A0D2VMH8"/>
<keyword evidence="8" id="KW-1185">Reference proteome</keyword>
<evidence type="ECO:0000256" key="1">
    <source>
        <dbReference type="ARBA" id="ARBA00004371"/>
    </source>
</evidence>
<dbReference type="OrthoDB" id="76862at2759"/>
<evidence type="ECO:0000256" key="2">
    <source>
        <dbReference type="ARBA" id="ARBA00004496"/>
    </source>
</evidence>
<evidence type="ECO:0000256" key="3">
    <source>
        <dbReference type="ARBA" id="ARBA00007795"/>
    </source>
</evidence>
<proteinExistence type="inferred from homology"/>
<dbReference type="FunFam" id="3.30.450.30:FF:000005">
    <property type="entry name" value="Ragulator complex protein LAMTOR5 homolog"/>
    <property type="match status" value="1"/>
</dbReference>
<evidence type="ECO:0000256" key="6">
    <source>
        <dbReference type="ARBA" id="ARBA00032692"/>
    </source>
</evidence>